<dbReference type="InterPro" id="IPR018499">
    <property type="entry name" value="Tetraspanin/Peripherin"/>
</dbReference>
<dbReference type="Proteomes" id="UP001186944">
    <property type="component" value="Unassembled WGS sequence"/>
</dbReference>
<dbReference type="Gene3D" id="1.10.1450.10">
    <property type="entry name" value="Tetraspanin"/>
    <property type="match status" value="1"/>
</dbReference>
<dbReference type="SUPFAM" id="SSF48652">
    <property type="entry name" value="Tetraspanin"/>
    <property type="match status" value="1"/>
</dbReference>
<feature type="transmembrane region" description="Helical" evidence="6">
    <location>
        <begin position="12"/>
        <end position="37"/>
    </location>
</feature>
<comment type="subcellular location">
    <subcellularLocation>
        <location evidence="1 6">Membrane</location>
        <topology evidence="1 6">Multi-pass membrane protein</topology>
    </subcellularLocation>
</comment>
<comment type="caution">
    <text evidence="6">Lacks conserved residue(s) required for the propagation of feature annotation.</text>
</comment>
<dbReference type="InterPro" id="IPR000301">
    <property type="entry name" value="Tetraspanin_animals"/>
</dbReference>
<proteinExistence type="inferred from homology"/>
<sequence>MGALVGCGRVLIVVVNIIFLILGLVFFVAGLICQFGSSLLESYYKPALDSLESSLESQGFGDVDFSSFDLSDLIGGLAIFLICLGLFLIIVTVLGCCGACCKVKVMLIVYAIIVIALLVGEAIFIGILYGKPELIKDDIKSSLRKGIQSDYKGFNGTNVVSLGWNFIHREFDCCGVDGYTDYTGAAQWTIDYGAGGTLLIPITCCQEIPSSSDLSCATTPQNYLTKGCFDIVYDRLLGNMALVLGVCGGCAAFQVRTS</sequence>
<name>A0AA88YU47_PINIB</name>
<keyword evidence="3 6" id="KW-0812">Transmembrane</keyword>
<keyword evidence="4 6" id="KW-1133">Transmembrane helix</keyword>
<dbReference type="CDD" id="cd03156">
    <property type="entry name" value="uroplakin_I_like_LEL"/>
    <property type="match status" value="1"/>
</dbReference>
<dbReference type="PIRSF" id="PIRSF002419">
    <property type="entry name" value="Tetraspanin"/>
    <property type="match status" value="1"/>
</dbReference>
<keyword evidence="8" id="KW-1185">Reference proteome</keyword>
<evidence type="ECO:0000256" key="5">
    <source>
        <dbReference type="ARBA" id="ARBA00023136"/>
    </source>
</evidence>
<evidence type="ECO:0000256" key="4">
    <source>
        <dbReference type="ARBA" id="ARBA00022989"/>
    </source>
</evidence>
<evidence type="ECO:0000256" key="6">
    <source>
        <dbReference type="RuleBase" id="RU361218"/>
    </source>
</evidence>
<gene>
    <name evidence="7" type="ORF">FSP39_018936</name>
</gene>
<dbReference type="InterPro" id="IPR008952">
    <property type="entry name" value="Tetraspanin_EC2_sf"/>
</dbReference>
<reference evidence="7" key="1">
    <citation type="submission" date="2019-08" db="EMBL/GenBank/DDBJ databases">
        <title>The improved chromosome-level genome for the pearl oyster Pinctada fucata martensii using PacBio sequencing and Hi-C.</title>
        <authorList>
            <person name="Zheng Z."/>
        </authorList>
    </citation>
    <scope>NUCLEOTIDE SEQUENCE</scope>
    <source>
        <strain evidence="7">ZZ-2019</strain>
        <tissue evidence="7">Adductor muscle</tissue>
    </source>
</reference>
<evidence type="ECO:0000256" key="3">
    <source>
        <dbReference type="ARBA" id="ARBA00022692"/>
    </source>
</evidence>
<dbReference type="GO" id="GO:0005886">
    <property type="term" value="C:plasma membrane"/>
    <property type="evidence" value="ECO:0007669"/>
    <property type="project" value="TreeGrafter"/>
</dbReference>
<feature type="transmembrane region" description="Helical" evidence="6">
    <location>
        <begin position="107"/>
        <end position="129"/>
    </location>
</feature>
<evidence type="ECO:0000313" key="8">
    <source>
        <dbReference type="Proteomes" id="UP001186944"/>
    </source>
</evidence>
<evidence type="ECO:0000256" key="2">
    <source>
        <dbReference type="ARBA" id="ARBA00006840"/>
    </source>
</evidence>
<feature type="transmembrane region" description="Helical" evidence="6">
    <location>
        <begin position="73"/>
        <end position="95"/>
    </location>
</feature>
<dbReference type="Pfam" id="PF00335">
    <property type="entry name" value="Tetraspanin"/>
    <property type="match status" value="1"/>
</dbReference>
<keyword evidence="5 6" id="KW-0472">Membrane</keyword>
<dbReference type="AlphaFoldDB" id="A0AA88YU47"/>
<comment type="caution">
    <text evidence="7">The sequence shown here is derived from an EMBL/GenBank/DDBJ whole genome shotgun (WGS) entry which is preliminary data.</text>
</comment>
<dbReference type="PANTHER" id="PTHR19282">
    <property type="entry name" value="TETRASPANIN"/>
    <property type="match status" value="1"/>
</dbReference>
<dbReference type="PANTHER" id="PTHR19282:SF551">
    <property type="entry name" value="RE08073P-RELATED"/>
    <property type="match status" value="1"/>
</dbReference>
<protein>
    <recommendedName>
        <fullName evidence="6">Tetraspanin</fullName>
    </recommendedName>
</protein>
<accession>A0AA88YU47</accession>
<comment type="similarity">
    <text evidence="2 6">Belongs to the tetraspanin (TM4SF) family.</text>
</comment>
<evidence type="ECO:0000256" key="1">
    <source>
        <dbReference type="ARBA" id="ARBA00004141"/>
    </source>
</evidence>
<evidence type="ECO:0000313" key="7">
    <source>
        <dbReference type="EMBL" id="KAK3107638.1"/>
    </source>
</evidence>
<organism evidence="7 8">
    <name type="scientific">Pinctada imbricata</name>
    <name type="common">Atlantic pearl-oyster</name>
    <name type="synonym">Pinctada martensii</name>
    <dbReference type="NCBI Taxonomy" id="66713"/>
    <lineage>
        <taxon>Eukaryota</taxon>
        <taxon>Metazoa</taxon>
        <taxon>Spiralia</taxon>
        <taxon>Lophotrochozoa</taxon>
        <taxon>Mollusca</taxon>
        <taxon>Bivalvia</taxon>
        <taxon>Autobranchia</taxon>
        <taxon>Pteriomorphia</taxon>
        <taxon>Pterioida</taxon>
        <taxon>Pterioidea</taxon>
        <taxon>Pteriidae</taxon>
        <taxon>Pinctada</taxon>
    </lineage>
</organism>
<dbReference type="EMBL" id="VSWD01000002">
    <property type="protein sequence ID" value="KAK3107638.1"/>
    <property type="molecule type" value="Genomic_DNA"/>
</dbReference>